<feature type="signal peptide" evidence="2">
    <location>
        <begin position="1"/>
        <end position="19"/>
    </location>
</feature>
<name>A0A1Y1QH83_9GAMM</name>
<proteinExistence type="predicted"/>
<feature type="chain" id="PRO_5012665992" evidence="2">
    <location>
        <begin position="20"/>
        <end position="150"/>
    </location>
</feature>
<keyword evidence="2" id="KW-0732">Signal</keyword>
<evidence type="ECO:0000256" key="1">
    <source>
        <dbReference type="SAM" id="Coils"/>
    </source>
</evidence>
<keyword evidence="1" id="KW-0175">Coiled coil</keyword>
<protein>
    <submittedName>
        <fullName evidence="3">Uncharacterized protein</fullName>
    </submittedName>
</protein>
<reference evidence="3 4" key="1">
    <citation type="submission" date="2017-01" db="EMBL/GenBank/DDBJ databases">
        <title>Novel large sulfur bacteria in the metagenomes of groundwater-fed chemosynthetic microbial mats in the Lake Huron basin.</title>
        <authorList>
            <person name="Sharrar A.M."/>
            <person name="Flood B.E."/>
            <person name="Bailey J.V."/>
            <person name="Jones D.S."/>
            <person name="Biddanda B."/>
            <person name="Ruberg S.A."/>
            <person name="Marcus D.N."/>
            <person name="Dick G.J."/>
        </authorList>
    </citation>
    <scope>NUCLEOTIDE SEQUENCE [LARGE SCALE GENOMIC DNA]</scope>
    <source>
        <strain evidence="3">A8</strain>
    </source>
</reference>
<gene>
    <name evidence="3" type="ORF">BWK73_33260</name>
</gene>
<accession>A0A1Y1QH83</accession>
<dbReference type="AlphaFoldDB" id="A0A1Y1QH83"/>
<evidence type="ECO:0000313" key="3">
    <source>
        <dbReference type="EMBL" id="OQX05594.1"/>
    </source>
</evidence>
<evidence type="ECO:0000256" key="2">
    <source>
        <dbReference type="SAM" id="SignalP"/>
    </source>
</evidence>
<dbReference type="Proteomes" id="UP000192491">
    <property type="component" value="Unassembled WGS sequence"/>
</dbReference>
<sequence>MHQYAIALCLLLMTNICSAECNVDSIDRDNKQQIYDGLQCVNKELDNVESEMDSIKESALRVKDEVHKLTAEEALCENQKAMAERSDYAVDKELAKECTELFHTRQSKLSDIMDEYGKLKSNFQLLQDTKSRLAIKRANLELVFNNTTNK</sequence>
<evidence type="ECO:0000313" key="4">
    <source>
        <dbReference type="Proteomes" id="UP000192491"/>
    </source>
</evidence>
<comment type="caution">
    <text evidence="3">The sequence shown here is derived from an EMBL/GenBank/DDBJ whole genome shotgun (WGS) entry which is preliminary data.</text>
</comment>
<dbReference type="EMBL" id="MTEJ01000281">
    <property type="protein sequence ID" value="OQX05594.1"/>
    <property type="molecule type" value="Genomic_DNA"/>
</dbReference>
<organism evidence="3 4">
    <name type="scientific">Thiothrix lacustris</name>
    <dbReference type="NCBI Taxonomy" id="525917"/>
    <lineage>
        <taxon>Bacteria</taxon>
        <taxon>Pseudomonadati</taxon>
        <taxon>Pseudomonadota</taxon>
        <taxon>Gammaproteobacteria</taxon>
        <taxon>Thiotrichales</taxon>
        <taxon>Thiotrichaceae</taxon>
        <taxon>Thiothrix</taxon>
    </lineage>
</organism>
<feature type="coiled-coil region" evidence="1">
    <location>
        <begin position="38"/>
        <end position="65"/>
    </location>
</feature>